<accession>W7KLJ8</accession>
<evidence type="ECO:0000313" key="1">
    <source>
        <dbReference type="EMBL" id="EWG07088.1"/>
    </source>
</evidence>
<dbReference type="AlphaFoldDB" id="W7KLJ8"/>
<comment type="caution">
    <text evidence="1">The sequence shown here is derived from an EMBL/GenBank/DDBJ whole genome shotgun (WGS) entry which is preliminary data.</text>
</comment>
<gene>
    <name evidence="1" type="ORF">ASUL_06193</name>
</gene>
<protein>
    <submittedName>
        <fullName evidence="1">Uncharacterized protein</fullName>
    </submittedName>
</protein>
<organism evidence="1 2">
    <name type="scientific">Candidatus Aramenus sulfurataquae</name>
    <dbReference type="NCBI Taxonomy" id="1326980"/>
    <lineage>
        <taxon>Archaea</taxon>
        <taxon>Thermoproteota</taxon>
        <taxon>Thermoprotei</taxon>
        <taxon>Sulfolobales</taxon>
        <taxon>Sulfolobaceae</taxon>
        <taxon>Candidatus Aramenus</taxon>
    </lineage>
</organism>
<dbReference type="EMBL" id="ASRH01000005">
    <property type="protein sequence ID" value="EWG07088.1"/>
    <property type="molecule type" value="Genomic_DNA"/>
</dbReference>
<sequence length="69" mass="7970">MCGRSFYEGQGVVITIADRKLEFHSKACAYKFFKNVLENADKDCISSAVKDVYKKFSESLEKRKIEKKI</sequence>
<dbReference type="PATRIC" id="fig|1326980.6.peg.1225"/>
<name>W7KLJ8_9CREN</name>
<reference evidence="1 2" key="1">
    <citation type="journal article" date="2014" name="Genome Announc.">
        <title>Draft Genome Sequence of the Sulfolobales Archaeon AZ1, Obtained through Metagenomic Analysis of a Mexican Hot Spring.</title>
        <authorList>
            <person name="Servin-Garciduenas L.E."/>
            <person name="Martinez-Romero E."/>
        </authorList>
    </citation>
    <scope>NUCLEOTIDE SEQUENCE [LARGE SCALE GENOMIC DNA]</scope>
    <source>
        <strain evidence="1">AZ1-illumnia</strain>
    </source>
</reference>
<proteinExistence type="predicted"/>
<keyword evidence="2" id="KW-1185">Reference proteome</keyword>
<dbReference type="Proteomes" id="UP000054284">
    <property type="component" value="Unassembled WGS sequence"/>
</dbReference>
<evidence type="ECO:0000313" key="2">
    <source>
        <dbReference type="Proteomes" id="UP000054284"/>
    </source>
</evidence>